<dbReference type="OrthoDB" id="19232at2759"/>
<dbReference type="SUPFAM" id="SSF48670">
    <property type="entry name" value="Transducin (heterotrimeric G protein), gamma chain"/>
    <property type="match status" value="1"/>
</dbReference>
<reference evidence="2 3" key="1">
    <citation type="journal article" date="2016" name="Proc. Natl. Acad. Sci. U.S.A.">
        <title>Comparative genomics of biotechnologically important yeasts.</title>
        <authorList>
            <person name="Riley R."/>
            <person name="Haridas S."/>
            <person name="Wolfe K.H."/>
            <person name="Lopes M.R."/>
            <person name="Hittinger C.T."/>
            <person name="Goeker M."/>
            <person name="Salamov A.A."/>
            <person name="Wisecaver J.H."/>
            <person name="Long T.M."/>
            <person name="Calvey C.H."/>
            <person name="Aerts A.L."/>
            <person name="Barry K.W."/>
            <person name="Choi C."/>
            <person name="Clum A."/>
            <person name="Coughlan A.Y."/>
            <person name="Deshpande S."/>
            <person name="Douglass A.P."/>
            <person name="Hanson S.J."/>
            <person name="Klenk H.-P."/>
            <person name="LaButti K.M."/>
            <person name="Lapidus A."/>
            <person name="Lindquist E.A."/>
            <person name="Lipzen A.M."/>
            <person name="Meier-Kolthoff J.P."/>
            <person name="Ohm R.A."/>
            <person name="Otillar R.P."/>
            <person name="Pangilinan J.L."/>
            <person name="Peng Y."/>
            <person name="Rokas A."/>
            <person name="Rosa C.A."/>
            <person name="Scheuner C."/>
            <person name="Sibirny A.A."/>
            <person name="Slot J.C."/>
            <person name="Stielow J.B."/>
            <person name="Sun H."/>
            <person name="Kurtzman C.P."/>
            <person name="Blackwell M."/>
            <person name="Grigoriev I.V."/>
            <person name="Jeffries T.W."/>
        </authorList>
    </citation>
    <scope>NUCLEOTIDE SEQUENCE [LARGE SCALE GENOMIC DNA]</scope>
    <source>
        <strain evidence="2 3">NRRL Y-2026</strain>
    </source>
</reference>
<dbReference type="Gene3D" id="4.10.260.10">
    <property type="entry name" value="Transducin (heterotrimeric G protein), gamma chain"/>
    <property type="match status" value="1"/>
</dbReference>
<protein>
    <recommendedName>
        <fullName evidence="1">G protein gamma domain-containing protein</fullName>
    </recommendedName>
</protein>
<dbReference type="InterPro" id="IPR015898">
    <property type="entry name" value="G-protein_gamma-like_dom"/>
</dbReference>
<dbReference type="Proteomes" id="UP000094455">
    <property type="component" value="Unassembled WGS sequence"/>
</dbReference>
<dbReference type="SMART" id="SM01224">
    <property type="entry name" value="G_gamma"/>
    <property type="match status" value="1"/>
</dbReference>
<evidence type="ECO:0000259" key="1">
    <source>
        <dbReference type="SMART" id="SM01224"/>
    </source>
</evidence>
<dbReference type="GeneID" id="30178829"/>
<dbReference type="InterPro" id="IPR036284">
    <property type="entry name" value="GGL_sf"/>
</dbReference>
<feature type="domain" description="G protein gamma" evidence="1">
    <location>
        <begin position="1"/>
        <end position="52"/>
    </location>
</feature>
<keyword evidence="3" id="KW-1185">Reference proteome</keyword>
<name>A0A1E3NR85_9ASCO</name>
<dbReference type="STRING" id="763406.A0A1E3NR85"/>
<organism evidence="2 3">
    <name type="scientific">Pichia membranifaciens NRRL Y-2026</name>
    <dbReference type="NCBI Taxonomy" id="763406"/>
    <lineage>
        <taxon>Eukaryota</taxon>
        <taxon>Fungi</taxon>
        <taxon>Dikarya</taxon>
        <taxon>Ascomycota</taxon>
        <taxon>Saccharomycotina</taxon>
        <taxon>Pichiomycetes</taxon>
        <taxon>Pichiales</taxon>
        <taxon>Pichiaceae</taxon>
        <taxon>Pichia</taxon>
    </lineage>
</organism>
<proteinExistence type="predicted"/>
<dbReference type="AlphaFoldDB" id="A0A1E3NR85"/>
<gene>
    <name evidence="2" type="ORF">PICMEDRAFT_19829</name>
</gene>
<dbReference type="Pfam" id="PF00631">
    <property type="entry name" value="G-gamma"/>
    <property type="match status" value="1"/>
</dbReference>
<dbReference type="GO" id="GO:0007186">
    <property type="term" value="P:G protein-coupled receptor signaling pathway"/>
    <property type="evidence" value="ECO:0007669"/>
    <property type="project" value="InterPro"/>
</dbReference>
<evidence type="ECO:0000313" key="3">
    <source>
        <dbReference type="Proteomes" id="UP000094455"/>
    </source>
</evidence>
<feature type="non-terminal residue" evidence="2">
    <location>
        <position position="1"/>
    </location>
</feature>
<dbReference type="RefSeq" id="XP_019019703.1">
    <property type="nucleotide sequence ID" value="XM_019162142.1"/>
</dbReference>
<sequence length="52" mass="6083">KQLTLERINKYNMKLMEELKTPRIKASNCALMVIDFTEQHNDPLLPEIWGAP</sequence>
<evidence type="ECO:0000313" key="2">
    <source>
        <dbReference type="EMBL" id="ODQ48590.1"/>
    </source>
</evidence>
<feature type="non-terminal residue" evidence="2">
    <location>
        <position position="52"/>
    </location>
</feature>
<dbReference type="EMBL" id="KV454001">
    <property type="protein sequence ID" value="ODQ48590.1"/>
    <property type="molecule type" value="Genomic_DNA"/>
</dbReference>
<accession>A0A1E3NR85</accession>